<keyword evidence="2" id="KW-0479">Metal-binding</keyword>
<dbReference type="InterPro" id="IPR013955">
    <property type="entry name" value="Rep_factor-A_C"/>
</dbReference>
<keyword evidence="5" id="KW-0238">DNA-binding</keyword>
<dbReference type="CDD" id="cd04476">
    <property type="entry name" value="RPA1_DBD_C"/>
    <property type="match status" value="1"/>
</dbReference>
<keyword evidence="3" id="KW-0863">Zinc-finger</keyword>
<evidence type="ECO:0000259" key="6">
    <source>
        <dbReference type="Pfam" id="PF08646"/>
    </source>
</evidence>
<feature type="domain" description="Replication factor A C-terminal" evidence="6">
    <location>
        <begin position="232"/>
        <end position="377"/>
    </location>
</feature>
<dbReference type="Gene3D" id="2.40.50.140">
    <property type="entry name" value="Nucleic acid-binding proteins"/>
    <property type="match status" value="1"/>
</dbReference>
<protein>
    <submittedName>
        <fullName evidence="8">Replication factor A protein 1</fullName>
    </submittedName>
</protein>
<evidence type="ECO:0000256" key="3">
    <source>
        <dbReference type="ARBA" id="ARBA00022771"/>
    </source>
</evidence>
<accession>A0A6P6RRX0</accession>
<evidence type="ECO:0000256" key="2">
    <source>
        <dbReference type="ARBA" id="ARBA00022723"/>
    </source>
</evidence>
<gene>
    <name evidence="8" type="primary">LOC34621613</name>
</gene>
<dbReference type="RefSeq" id="XP_026190292.1">
    <property type="nucleotide sequence ID" value="XM_026334507.1"/>
</dbReference>
<reference evidence="8" key="1">
    <citation type="submission" date="2025-08" db="UniProtKB">
        <authorList>
            <consortium name="RefSeq"/>
        </authorList>
    </citation>
    <scope>IDENTIFICATION</scope>
</reference>
<dbReference type="SUPFAM" id="SSF50249">
    <property type="entry name" value="Nucleic acid-binding proteins"/>
    <property type="match status" value="1"/>
</dbReference>
<comment type="similarity">
    <text evidence="1">Belongs to the replication factor A protein 1 family.</text>
</comment>
<dbReference type="GO" id="GO:0003677">
    <property type="term" value="F:DNA binding"/>
    <property type="evidence" value="ECO:0007669"/>
    <property type="project" value="UniProtKB-KW"/>
</dbReference>
<evidence type="ECO:0000256" key="5">
    <source>
        <dbReference type="ARBA" id="ARBA00023125"/>
    </source>
</evidence>
<evidence type="ECO:0000313" key="8">
    <source>
        <dbReference type="RefSeq" id="XP_026190292.1"/>
    </source>
</evidence>
<proteinExistence type="inferred from homology"/>
<dbReference type="OrthoDB" id="332190at2759"/>
<keyword evidence="4" id="KW-0862">Zinc</keyword>
<dbReference type="Proteomes" id="UP000515125">
    <property type="component" value="Unplaced"/>
</dbReference>
<dbReference type="AlphaFoldDB" id="A0A6P6RRX0"/>
<dbReference type="GeneID" id="34621613"/>
<organism evidence="7 8">
    <name type="scientific">Cyclospora cayetanensis</name>
    <dbReference type="NCBI Taxonomy" id="88456"/>
    <lineage>
        <taxon>Eukaryota</taxon>
        <taxon>Sar</taxon>
        <taxon>Alveolata</taxon>
        <taxon>Apicomplexa</taxon>
        <taxon>Conoidasida</taxon>
        <taxon>Coccidia</taxon>
        <taxon>Eucoccidiorida</taxon>
        <taxon>Eimeriorina</taxon>
        <taxon>Eimeriidae</taxon>
        <taxon>Cyclospora</taxon>
    </lineage>
</organism>
<dbReference type="InterPro" id="IPR047192">
    <property type="entry name" value="Euk_RPA1_DBD_C"/>
</dbReference>
<evidence type="ECO:0000313" key="7">
    <source>
        <dbReference type="Proteomes" id="UP000515125"/>
    </source>
</evidence>
<dbReference type="Pfam" id="PF08646">
    <property type="entry name" value="Rep_fac-A_C"/>
    <property type="match status" value="1"/>
</dbReference>
<dbReference type="GO" id="GO:0008270">
    <property type="term" value="F:zinc ion binding"/>
    <property type="evidence" value="ECO:0007669"/>
    <property type="project" value="UniProtKB-KW"/>
</dbReference>
<name>A0A6P6RRX0_9EIME</name>
<evidence type="ECO:0000256" key="4">
    <source>
        <dbReference type="ARBA" id="ARBA00022833"/>
    </source>
</evidence>
<sequence>MYVCPSDPEGSSAWKAVLVFVFIEFSTPLTPIKALEATEVGSVVSIVGVLYDFKDVQTITLRVLSSHDGGVSVCLTLWGSRVHCLTPEQFAAKPIVLIRSKAAIFPEACAVSVQEARGKAEAELAVCVAAAAASVRSCELHGFPRADAKVGEWGGKKLEWQSSTRLDTAVDLPDAKRLALWWSQAGSNCASFAALGGGVGGPGRNEPLKTLEKISQEAAQADPAQLAEKGLFFSTVATIERVADDRFSWPACPDCRKKMQQPQDGDPSTLWLCSSCNKQSPEPVQTYLLNLTLADATGSLRASLIGERAEGLMAPLKAGQLVAMQLQQTLDSAGRSFHDVFTDVNLTECLLKLRAASETYLDESRIKFRVISLEPLQPRLRELTTGNISIVEHMLHALKLDFCLCVPLHWRVHACVCEGGVWAGEKKLSAGRSPE</sequence>
<dbReference type="InterPro" id="IPR012340">
    <property type="entry name" value="NA-bd_OB-fold"/>
</dbReference>
<evidence type="ECO:0000256" key="1">
    <source>
        <dbReference type="ARBA" id="ARBA00005690"/>
    </source>
</evidence>
<keyword evidence="7" id="KW-1185">Reference proteome</keyword>